<dbReference type="EMBL" id="JNBY01000095">
    <property type="protein sequence ID" value="KDN83456.1"/>
    <property type="molecule type" value="Genomic_DNA"/>
</dbReference>
<dbReference type="PATRIC" id="fig|1348663.4.peg.4774"/>
<evidence type="ECO:0000313" key="2">
    <source>
        <dbReference type="Proteomes" id="UP000027178"/>
    </source>
</evidence>
<accession>A0A066YZD9</accession>
<name>A0A066YZD9_9ACTN</name>
<proteinExistence type="predicted"/>
<evidence type="ECO:0000313" key="1">
    <source>
        <dbReference type="EMBL" id="KDN83456.1"/>
    </source>
</evidence>
<dbReference type="AlphaFoldDB" id="A0A066YZD9"/>
<dbReference type="OrthoDB" id="3386537at2"/>
<dbReference type="eggNOG" id="ENOG5033YWF">
    <property type="taxonomic scope" value="Bacteria"/>
</dbReference>
<reference evidence="1 2" key="1">
    <citation type="submission" date="2014-05" db="EMBL/GenBank/DDBJ databases">
        <title>Draft Genome Sequence of Kitasatospora cheerisanensis KCTC 2395.</title>
        <authorList>
            <person name="Nam D.H."/>
        </authorList>
    </citation>
    <scope>NUCLEOTIDE SEQUENCE [LARGE SCALE GENOMIC DNA]</scope>
    <source>
        <strain evidence="1 2">KCTC 2395</strain>
    </source>
</reference>
<keyword evidence="2" id="KW-1185">Reference proteome</keyword>
<dbReference type="HOGENOM" id="CLU_1591096_0_0_11"/>
<dbReference type="Proteomes" id="UP000027178">
    <property type="component" value="Unassembled WGS sequence"/>
</dbReference>
<protein>
    <submittedName>
        <fullName evidence="1">Uncharacterized protein</fullName>
    </submittedName>
</protein>
<gene>
    <name evidence="1" type="ORF">KCH_49380</name>
</gene>
<sequence>MTTEHRNFLGLTVEGDITQGSTRVEQRPVEDLQPTLQAVLDDPTILEFGWRQYTPYFNDGEPCKFSIYGLWVRTDTDEDTDDLNLDSGHPSLGEEPYIEVADPSRAGGRTWKKGPYQGPDQARYERCHALRRAIEGGEFENVLLAAFGDHAAVTVRRDGIQVDFYEHD</sequence>
<dbReference type="RefSeq" id="WP_035865935.1">
    <property type="nucleotide sequence ID" value="NZ_KK853997.1"/>
</dbReference>
<organism evidence="1 2">
    <name type="scientific">Kitasatospora cheerisanensis KCTC 2395</name>
    <dbReference type="NCBI Taxonomy" id="1348663"/>
    <lineage>
        <taxon>Bacteria</taxon>
        <taxon>Bacillati</taxon>
        <taxon>Actinomycetota</taxon>
        <taxon>Actinomycetes</taxon>
        <taxon>Kitasatosporales</taxon>
        <taxon>Streptomycetaceae</taxon>
        <taxon>Kitasatospora</taxon>
    </lineage>
</organism>
<comment type="caution">
    <text evidence="1">The sequence shown here is derived from an EMBL/GenBank/DDBJ whole genome shotgun (WGS) entry which is preliminary data.</text>
</comment>